<gene>
    <name evidence="2" type="ORF">C8E02_2589</name>
</gene>
<keyword evidence="1" id="KW-0732">Signal</keyword>
<feature type="chain" id="PRO_5019717749" description="Transglutaminase superfamily protein" evidence="1">
    <location>
        <begin position="21"/>
        <end position="183"/>
    </location>
</feature>
<evidence type="ECO:0000313" key="2">
    <source>
        <dbReference type="EMBL" id="RKQ57130.1"/>
    </source>
</evidence>
<evidence type="ECO:0008006" key="4">
    <source>
        <dbReference type="Google" id="ProtNLM"/>
    </source>
</evidence>
<dbReference type="Proteomes" id="UP000279384">
    <property type="component" value="Unassembled WGS sequence"/>
</dbReference>
<proteinExistence type="predicted"/>
<comment type="caution">
    <text evidence="2">The sequence shown here is derived from an EMBL/GenBank/DDBJ whole genome shotgun (WGS) entry which is preliminary data.</text>
</comment>
<reference evidence="2 3" key="1">
    <citation type="submission" date="2018-10" db="EMBL/GenBank/DDBJ databases">
        <title>Genomic Encyclopedia of Type Strains, Phase IV (KMG-IV): sequencing the most valuable type-strain genomes for metagenomic binning, comparative biology and taxonomic classification.</title>
        <authorList>
            <person name="Goeker M."/>
        </authorList>
    </citation>
    <scope>NUCLEOTIDE SEQUENCE [LARGE SCALE GENOMIC DNA]</scope>
    <source>
        <strain evidence="2 3">DSM 3303</strain>
    </source>
</reference>
<evidence type="ECO:0000313" key="3">
    <source>
        <dbReference type="Proteomes" id="UP000279384"/>
    </source>
</evidence>
<dbReference type="EMBL" id="RBID01000016">
    <property type="protein sequence ID" value="RKQ57130.1"/>
    <property type="molecule type" value="Genomic_DNA"/>
</dbReference>
<evidence type="ECO:0000256" key="1">
    <source>
        <dbReference type="SAM" id="SignalP"/>
    </source>
</evidence>
<protein>
    <recommendedName>
        <fullName evidence="4">Transglutaminase superfamily protein</fullName>
    </recommendedName>
</protein>
<organism evidence="2 3">
    <name type="scientific">Vogesella indigofera</name>
    <name type="common">Pseudomonas indigofera</name>
    <dbReference type="NCBI Taxonomy" id="45465"/>
    <lineage>
        <taxon>Bacteria</taxon>
        <taxon>Pseudomonadati</taxon>
        <taxon>Pseudomonadota</taxon>
        <taxon>Betaproteobacteria</taxon>
        <taxon>Neisseriales</taxon>
        <taxon>Chromobacteriaceae</taxon>
        <taxon>Vogesella</taxon>
    </lineage>
</organism>
<feature type="signal peptide" evidence="1">
    <location>
        <begin position="1"/>
        <end position="20"/>
    </location>
</feature>
<sequence>MPPLMRWLSIALLAALPAVAADAEVLTLCYHYGCDRTQRIEVDDSALIWFKQRLDEAAEAADERAALQDIVLSYYQRAAREAPIASDRGGNHEDAANVGRMDCLDHSHNVLVLLQLLAGKGWLRHHQLLGQVHRAPLLFDHHAAVAVRDVTSGQDWVIDSWFRDFGAPPVVVPLAIWKEGFSP</sequence>
<name>A0A495B917_VOGIN</name>
<dbReference type="AlphaFoldDB" id="A0A495B917"/>
<accession>A0A495B917</accession>